<name>A0A6J5UL46_PRUAR</name>
<evidence type="ECO:0000313" key="1">
    <source>
        <dbReference type="EMBL" id="CAB4277226.1"/>
    </source>
</evidence>
<dbReference type="EMBL" id="CAEKDK010000004">
    <property type="protein sequence ID" value="CAB4277226.1"/>
    <property type="molecule type" value="Genomic_DNA"/>
</dbReference>
<sequence>MTTHFKLKEESNINSTFFSNQQAHLFNLLSALTPNQCQTTYSSYIVDLATGRTIGLGKQRGGLYYMSPLTRR</sequence>
<gene>
    <name evidence="1" type="ORF">CURHAP_LOCUS26774</name>
</gene>
<organism evidence="1 2">
    <name type="scientific">Prunus armeniaca</name>
    <name type="common">Apricot</name>
    <name type="synonym">Armeniaca vulgaris</name>
    <dbReference type="NCBI Taxonomy" id="36596"/>
    <lineage>
        <taxon>Eukaryota</taxon>
        <taxon>Viridiplantae</taxon>
        <taxon>Streptophyta</taxon>
        <taxon>Embryophyta</taxon>
        <taxon>Tracheophyta</taxon>
        <taxon>Spermatophyta</taxon>
        <taxon>Magnoliopsida</taxon>
        <taxon>eudicotyledons</taxon>
        <taxon>Gunneridae</taxon>
        <taxon>Pentapetalae</taxon>
        <taxon>rosids</taxon>
        <taxon>fabids</taxon>
        <taxon>Rosales</taxon>
        <taxon>Rosaceae</taxon>
        <taxon>Amygdaloideae</taxon>
        <taxon>Amygdaleae</taxon>
        <taxon>Prunus</taxon>
    </lineage>
</organism>
<protein>
    <submittedName>
        <fullName evidence="1">Uncharacterized protein</fullName>
    </submittedName>
</protein>
<dbReference type="Proteomes" id="UP000507222">
    <property type="component" value="Unassembled WGS sequence"/>
</dbReference>
<accession>A0A6J5UL46</accession>
<dbReference type="AlphaFoldDB" id="A0A6J5UL46"/>
<proteinExistence type="predicted"/>
<reference evidence="1 2" key="1">
    <citation type="submission" date="2020-05" db="EMBL/GenBank/DDBJ databases">
        <authorList>
            <person name="Campoy J."/>
            <person name="Schneeberger K."/>
            <person name="Spophaly S."/>
        </authorList>
    </citation>
    <scope>NUCLEOTIDE SEQUENCE [LARGE SCALE GENOMIC DNA]</scope>
    <source>
        <strain evidence="1">PruArmRojPasFocal</strain>
    </source>
</reference>
<evidence type="ECO:0000313" key="2">
    <source>
        <dbReference type="Proteomes" id="UP000507222"/>
    </source>
</evidence>